<dbReference type="RefSeq" id="WP_169421784.1">
    <property type="nucleotide sequence ID" value="NZ_JABBFX010000003.1"/>
</dbReference>
<dbReference type="AlphaFoldDB" id="A0A848HBR9"/>
<evidence type="ECO:0000313" key="1">
    <source>
        <dbReference type="EMBL" id="NML47512.1"/>
    </source>
</evidence>
<keyword evidence="2" id="KW-1185">Reference proteome</keyword>
<organism evidence="1 2">
    <name type="scientific">Ramlibacter agri</name>
    <dbReference type="NCBI Taxonomy" id="2728837"/>
    <lineage>
        <taxon>Bacteria</taxon>
        <taxon>Pseudomonadati</taxon>
        <taxon>Pseudomonadota</taxon>
        <taxon>Betaproteobacteria</taxon>
        <taxon>Burkholderiales</taxon>
        <taxon>Comamonadaceae</taxon>
        <taxon>Ramlibacter</taxon>
    </lineage>
</organism>
<sequence>MPIATASKPEPLRFATQRGFEAWLRKNHAASDGVWLLIAKAGAEEATVTYPQAVEVALCHGWIDGQKKSLDEQHWLQRFTPRRARSLWSKANREKAEALIESGRMQPGGMAEIVRAQGDGRWDAAYDGARTAVVPPDLQAALDARPEARSFFSKLDGANRYAVLWRVQTAKRAETRSRRIETLVEMLARGEKIHG</sequence>
<dbReference type="Proteomes" id="UP000541185">
    <property type="component" value="Unassembled WGS sequence"/>
</dbReference>
<name>A0A848HBR9_9BURK</name>
<proteinExistence type="predicted"/>
<gene>
    <name evidence="1" type="ORF">HHL11_27430</name>
</gene>
<dbReference type="EMBL" id="JABBFX010000003">
    <property type="protein sequence ID" value="NML47512.1"/>
    <property type="molecule type" value="Genomic_DNA"/>
</dbReference>
<reference evidence="1 2" key="1">
    <citation type="submission" date="2020-04" db="EMBL/GenBank/DDBJ databases">
        <title>Ramlibacter sp. G-1-2-2 isolated from soil.</title>
        <authorList>
            <person name="Dahal R.H."/>
        </authorList>
    </citation>
    <scope>NUCLEOTIDE SEQUENCE [LARGE SCALE GENOMIC DNA]</scope>
    <source>
        <strain evidence="1 2">G-1-2-2</strain>
    </source>
</reference>
<protein>
    <submittedName>
        <fullName evidence="1">Bacteriocin-protection protein</fullName>
    </submittedName>
</protein>
<accession>A0A848HBR9</accession>
<comment type="caution">
    <text evidence="1">The sequence shown here is derived from an EMBL/GenBank/DDBJ whole genome shotgun (WGS) entry which is preliminary data.</text>
</comment>
<evidence type="ECO:0000313" key="2">
    <source>
        <dbReference type="Proteomes" id="UP000541185"/>
    </source>
</evidence>
<dbReference type="Pfam" id="PF13376">
    <property type="entry name" value="OmdA"/>
    <property type="match status" value="1"/>
</dbReference>